<dbReference type="STRING" id="416016.SAMN05443547_2554"/>
<keyword evidence="1" id="KW-0812">Transmembrane</keyword>
<gene>
    <name evidence="2" type="ORF">SAMN05443547_2554</name>
</gene>
<protein>
    <submittedName>
        <fullName evidence="2">Uncharacterized protein</fullName>
    </submittedName>
</protein>
<dbReference type="EMBL" id="FRYK01000006">
    <property type="protein sequence ID" value="SHO74170.1"/>
    <property type="molecule type" value="Genomic_DNA"/>
</dbReference>
<evidence type="ECO:0000313" key="2">
    <source>
        <dbReference type="EMBL" id="SHO74170.1"/>
    </source>
</evidence>
<keyword evidence="1" id="KW-0472">Membrane</keyword>
<evidence type="ECO:0000256" key="1">
    <source>
        <dbReference type="SAM" id="Phobius"/>
    </source>
</evidence>
<proteinExistence type="predicted"/>
<feature type="transmembrane region" description="Helical" evidence="1">
    <location>
        <begin position="34"/>
        <end position="53"/>
    </location>
</feature>
<keyword evidence="1" id="KW-1133">Transmembrane helix</keyword>
<organism evidence="2 3">
    <name type="scientific">Flavobacterium cucumis</name>
    <dbReference type="NCBI Taxonomy" id="416016"/>
    <lineage>
        <taxon>Bacteria</taxon>
        <taxon>Pseudomonadati</taxon>
        <taxon>Bacteroidota</taxon>
        <taxon>Flavobacteriia</taxon>
        <taxon>Flavobacteriales</taxon>
        <taxon>Flavobacteriaceae</taxon>
        <taxon>Flavobacterium</taxon>
    </lineage>
</organism>
<dbReference type="AlphaFoldDB" id="A0A1M7ZZC6"/>
<dbReference type="OrthoDB" id="1466422at2"/>
<dbReference type="RefSeq" id="WP_084530306.1">
    <property type="nucleotide sequence ID" value="NZ_CBCSEA010000009.1"/>
</dbReference>
<reference evidence="3" key="1">
    <citation type="submission" date="2016-12" db="EMBL/GenBank/DDBJ databases">
        <authorList>
            <person name="Varghese N."/>
            <person name="Submissions S."/>
        </authorList>
    </citation>
    <scope>NUCLEOTIDE SEQUENCE [LARGE SCALE GENOMIC DNA]</scope>
    <source>
        <strain evidence="3">DSM 18830</strain>
    </source>
</reference>
<dbReference type="Proteomes" id="UP000184611">
    <property type="component" value="Unassembled WGS sequence"/>
</dbReference>
<name>A0A1M7ZZC6_9FLAO</name>
<accession>A0A1M7ZZC6</accession>
<keyword evidence="3" id="KW-1185">Reference proteome</keyword>
<evidence type="ECO:0000313" key="3">
    <source>
        <dbReference type="Proteomes" id="UP000184611"/>
    </source>
</evidence>
<sequence>MLLLLLYVVITCIVAVVLVKLIDKFLPSGAKPIISVVLWVVCFGLAYLIYASVMKPIEFKQEKEARYEIAVKTMLDIKKLQTGYKSVNGKYADTFEELVNFVETGQFEIISRRDTSVVDAAKNAAFGIKVDADGVGGFYKDIVITEKLGTVSVKDSLFKNSDRYKRLNVVKVGDFEVPVIMKTGLVNRNDMNISTFQATIDKNALLKDLDPELIKNENKVESIDEINGPQIILGSLDEVSLTGNWPKKYGSNE</sequence>